<accession>I7M3A1</accession>
<feature type="compositionally biased region" description="Polar residues" evidence="1">
    <location>
        <begin position="1"/>
        <end position="23"/>
    </location>
</feature>
<feature type="compositionally biased region" description="Polar residues" evidence="1">
    <location>
        <begin position="36"/>
        <end position="53"/>
    </location>
</feature>
<reference evidence="3" key="1">
    <citation type="journal article" date="2006" name="PLoS Biol.">
        <title>Macronuclear genome sequence of the ciliate Tetrahymena thermophila, a model eukaryote.</title>
        <authorList>
            <person name="Eisen J.A."/>
            <person name="Coyne R.S."/>
            <person name="Wu M."/>
            <person name="Wu D."/>
            <person name="Thiagarajan M."/>
            <person name="Wortman J.R."/>
            <person name="Badger J.H."/>
            <person name="Ren Q."/>
            <person name="Amedeo P."/>
            <person name="Jones K.M."/>
            <person name="Tallon L.J."/>
            <person name="Delcher A.L."/>
            <person name="Salzberg S.L."/>
            <person name="Silva J.C."/>
            <person name="Haas B.J."/>
            <person name="Majoros W.H."/>
            <person name="Farzad M."/>
            <person name="Carlton J.M."/>
            <person name="Smith R.K. Jr."/>
            <person name="Garg J."/>
            <person name="Pearlman R.E."/>
            <person name="Karrer K.M."/>
            <person name="Sun L."/>
            <person name="Manning G."/>
            <person name="Elde N.C."/>
            <person name="Turkewitz A.P."/>
            <person name="Asai D.J."/>
            <person name="Wilkes D.E."/>
            <person name="Wang Y."/>
            <person name="Cai H."/>
            <person name="Collins K."/>
            <person name="Stewart B.A."/>
            <person name="Lee S.R."/>
            <person name="Wilamowska K."/>
            <person name="Weinberg Z."/>
            <person name="Ruzzo W.L."/>
            <person name="Wloga D."/>
            <person name="Gaertig J."/>
            <person name="Frankel J."/>
            <person name="Tsao C.-C."/>
            <person name="Gorovsky M.A."/>
            <person name="Keeling P.J."/>
            <person name="Waller R.F."/>
            <person name="Patron N.J."/>
            <person name="Cherry J.M."/>
            <person name="Stover N.A."/>
            <person name="Krieger C.J."/>
            <person name="del Toro C."/>
            <person name="Ryder H.F."/>
            <person name="Williamson S.C."/>
            <person name="Barbeau R.A."/>
            <person name="Hamilton E.P."/>
            <person name="Orias E."/>
        </authorList>
    </citation>
    <scope>NUCLEOTIDE SEQUENCE [LARGE SCALE GENOMIC DNA]</scope>
    <source>
        <strain evidence="3">SB210</strain>
    </source>
</reference>
<evidence type="ECO:0000256" key="1">
    <source>
        <dbReference type="SAM" id="MobiDB-lite"/>
    </source>
</evidence>
<feature type="region of interest" description="Disordered" evidence="1">
    <location>
        <begin position="1"/>
        <end position="58"/>
    </location>
</feature>
<organism evidence="2 3">
    <name type="scientific">Tetrahymena thermophila (strain SB210)</name>
    <dbReference type="NCBI Taxonomy" id="312017"/>
    <lineage>
        <taxon>Eukaryota</taxon>
        <taxon>Sar</taxon>
        <taxon>Alveolata</taxon>
        <taxon>Ciliophora</taxon>
        <taxon>Intramacronucleata</taxon>
        <taxon>Oligohymenophorea</taxon>
        <taxon>Hymenostomatida</taxon>
        <taxon>Tetrahymenina</taxon>
        <taxon>Tetrahymenidae</taxon>
        <taxon>Tetrahymena</taxon>
    </lineage>
</organism>
<keyword evidence="3" id="KW-1185">Reference proteome</keyword>
<dbReference type="InParanoid" id="I7M3A1"/>
<evidence type="ECO:0000313" key="2">
    <source>
        <dbReference type="EMBL" id="EAS02750.2"/>
    </source>
</evidence>
<dbReference type="GeneID" id="7836195"/>
<sequence>MGSSASQQNTKQVKIKSQISNFSKQREESPEHLQQRKSVNGTPKIGYQNSPNAKRSPLLKSSERVLEIFSPNLNDKHCGQSSVQASEISEQDQSQINNVFRPRKVSRFQEQKLNNDIHVSNLKDHIPLSSRNDIVQIQKDVQTQRSIQINDSKRNTIKLNLDSNIDDNNQIHSLKDHDGGFQFHNDNDFHSKYSNNDTLRPHTDRAINSNILSHIQQFGQKLTNMRIKNEQNLFSNESDIFFRKKDYQKEDEKNLTKISNSQQGTQIVNNMHSQTMTDLNQKKPNSLQEISKSLQKSSQSVSQLESNQNQSGLEQINGDLFKHEVIQISKSKNNKEFFKKGNVYLLVQDENSSLQKKLSKNDQENIISDLITNNISITDFLVSEKEDIQEQILINQQKKKLLLQQQQMQESKVKQKTKRNYRIEYDNQQQSSSSLSDIQNQEILNKSLITQQMNNLSQTQLQKNIIISYNQEWEQMRSRGAFQSSVN</sequence>
<gene>
    <name evidence="2" type="ORF">TTHERM_00348400</name>
</gene>
<dbReference type="KEGG" id="tet:TTHERM_00348400"/>
<evidence type="ECO:0000313" key="3">
    <source>
        <dbReference type="Proteomes" id="UP000009168"/>
    </source>
</evidence>
<feature type="compositionally biased region" description="Basic and acidic residues" evidence="1">
    <location>
        <begin position="24"/>
        <end position="34"/>
    </location>
</feature>
<dbReference type="Proteomes" id="UP000009168">
    <property type="component" value="Unassembled WGS sequence"/>
</dbReference>
<dbReference type="EMBL" id="GG662523">
    <property type="protein sequence ID" value="EAS02750.2"/>
    <property type="molecule type" value="Genomic_DNA"/>
</dbReference>
<name>I7M3A1_TETTS</name>
<dbReference type="RefSeq" id="XP_001022995.2">
    <property type="nucleotide sequence ID" value="XM_001022995.3"/>
</dbReference>
<dbReference type="AlphaFoldDB" id="I7M3A1"/>
<protein>
    <submittedName>
        <fullName evidence="2">Uncharacterized protein</fullName>
    </submittedName>
</protein>
<proteinExistence type="predicted"/>